<reference evidence="2 3" key="1">
    <citation type="submission" date="2016-04" db="EMBL/GenBank/DDBJ databases">
        <title>A degradative enzymes factory behind the ericoid mycorrhizal symbiosis.</title>
        <authorList>
            <consortium name="DOE Joint Genome Institute"/>
            <person name="Martino E."/>
            <person name="Morin E."/>
            <person name="Grelet G."/>
            <person name="Kuo A."/>
            <person name="Kohler A."/>
            <person name="Daghino S."/>
            <person name="Barry K."/>
            <person name="Choi C."/>
            <person name="Cichocki N."/>
            <person name="Clum A."/>
            <person name="Copeland A."/>
            <person name="Hainaut M."/>
            <person name="Haridas S."/>
            <person name="Labutti K."/>
            <person name="Lindquist E."/>
            <person name="Lipzen A."/>
            <person name="Khouja H.-R."/>
            <person name="Murat C."/>
            <person name="Ohm R."/>
            <person name="Olson A."/>
            <person name="Spatafora J."/>
            <person name="Veneault-Fourrey C."/>
            <person name="Henrissat B."/>
            <person name="Grigoriev I."/>
            <person name="Martin F."/>
            <person name="Perotto S."/>
        </authorList>
    </citation>
    <scope>NUCLEOTIDE SEQUENCE [LARGE SCALE GENOMIC DNA]</scope>
    <source>
        <strain evidence="2 3">F</strain>
    </source>
</reference>
<feature type="domain" description="Heterokaryon incompatibility" evidence="1">
    <location>
        <begin position="29"/>
        <end position="176"/>
    </location>
</feature>
<dbReference type="OrthoDB" id="3563311at2759"/>
<dbReference type="Pfam" id="PF06985">
    <property type="entry name" value="HET"/>
    <property type="match status" value="1"/>
</dbReference>
<organism evidence="2 3">
    <name type="scientific">Hyaloscypha variabilis (strain UAMH 11265 / GT02V1 / F)</name>
    <name type="common">Meliniomyces variabilis</name>
    <dbReference type="NCBI Taxonomy" id="1149755"/>
    <lineage>
        <taxon>Eukaryota</taxon>
        <taxon>Fungi</taxon>
        <taxon>Dikarya</taxon>
        <taxon>Ascomycota</taxon>
        <taxon>Pezizomycotina</taxon>
        <taxon>Leotiomycetes</taxon>
        <taxon>Helotiales</taxon>
        <taxon>Hyaloscyphaceae</taxon>
        <taxon>Hyaloscypha</taxon>
        <taxon>Hyaloscypha variabilis</taxon>
    </lineage>
</organism>
<dbReference type="PANTHER" id="PTHR24148">
    <property type="entry name" value="ANKYRIN REPEAT DOMAIN-CONTAINING PROTEIN 39 HOMOLOG-RELATED"/>
    <property type="match status" value="1"/>
</dbReference>
<dbReference type="Proteomes" id="UP000235786">
    <property type="component" value="Unassembled WGS sequence"/>
</dbReference>
<sequence>RLISLLPGEGTSPIVCQMLTVDLNTKPRYEALSYVWGVVDDSNKCGILVNGAPFPVGENLWLALYHLRDKTGVQPLWIDAICINQKDELEKATQIREMKNIYSKASTVLAWLGTSNEYLDEAFDTMEALYCIIPRSILYGPPIVFPLTEDAARDLIAMCRIFSVCPYWSRVWIIQEVLLAKDLVICC</sequence>
<feature type="non-terminal residue" evidence="2">
    <location>
        <position position="187"/>
    </location>
</feature>
<dbReference type="EMBL" id="KZ613939">
    <property type="protein sequence ID" value="PMD46760.1"/>
    <property type="molecule type" value="Genomic_DNA"/>
</dbReference>
<gene>
    <name evidence="2" type="ORF">L207DRAFT_387540</name>
</gene>
<dbReference type="AlphaFoldDB" id="A0A2J6S7M0"/>
<dbReference type="InterPro" id="IPR010730">
    <property type="entry name" value="HET"/>
</dbReference>
<feature type="non-terminal residue" evidence="2">
    <location>
        <position position="1"/>
    </location>
</feature>
<evidence type="ECO:0000259" key="1">
    <source>
        <dbReference type="Pfam" id="PF06985"/>
    </source>
</evidence>
<evidence type="ECO:0000313" key="2">
    <source>
        <dbReference type="EMBL" id="PMD46760.1"/>
    </source>
</evidence>
<keyword evidence="3" id="KW-1185">Reference proteome</keyword>
<accession>A0A2J6S7M0</accession>
<dbReference type="STRING" id="1149755.A0A2J6S7M0"/>
<name>A0A2J6S7M0_HYAVF</name>
<protein>
    <submittedName>
        <fullName evidence="2">HET-domain-containing protein</fullName>
    </submittedName>
</protein>
<proteinExistence type="predicted"/>
<dbReference type="PANTHER" id="PTHR24148:SF77">
    <property type="entry name" value="HETEROKARYON INCOMPATIBILITY DOMAIN-CONTAINING PROTEIN"/>
    <property type="match status" value="1"/>
</dbReference>
<dbReference type="InterPro" id="IPR052895">
    <property type="entry name" value="HetReg/Transcr_Mod"/>
</dbReference>
<evidence type="ECO:0000313" key="3">
    <source>
        <dbReference type="Proteomes" id="UP000235786"/>
    </source>
</evidence>